<dbReference type="EMBL" id="MGFE01000025">
    <property type="protein sequence ID" value="OGL98039.1"/>
    <property type="molecule type" value="Genomic_DNA"/>
</dbReference>
<comment type="caution">
    <text evidence="5">The sequence shown here is derived from an EMBL/GenBank/DDBJ whole genome shotgun (WGS) entry which is preliminary data.</text>
</comment>
<dbReference type="SMART" id="SM00382">
    <property type="entry name" value="AAA"/>
    <property type="match status" value="2"/>
</dbReference>
<protein>
    <recommendedName>
        <fullName evidence="4">ABC transporter domain-containing protein</fullName>
    </recommendedName>
</protein>
<dbReference type="InterPro" id="IPR003593">
    <property type="entry name" value="AAA+_ATPase"/>
</dbReference>
<evidence type="ECO:0000313" key="5">
    <source>
        <dbReference type="EMBL" id="OGL98039.1"/>
    </source>
</evidence>
<dbReference type="PROSITE" id="PS50893">
    <property type="entry name" value="ABC_TRANSPORTER_2"/>
    <property type="match status" value="1"/>
</dbReference>
<proteinExistence type="predicted"/>
<evidence type="ECO:0000256" key="3">
    <source>
        <dbReference type="ARBA" id="ARBA00022840"/>
    </source>
</evidence>
<dbReference type="InterPro" id="IPR003439">
    <property type="entry name" value="ABC_transporter-like_ATP-bd"/>
</dbReference>
<evidence type="ECO:0000256" key="2">
    <source>
        <dbReference type="ARBA" id="ARBA00022741"/>
    </source>
</evidence>
<reference evidence="5 6" key="1">
    <citation type="journal article" date="2016" name="Nat. Commun.">
        <title>Thousands of microbial genomes shed light on interconnected biogeochemical processes in an aquifer system.</title>
        <authorList>
            <person name="Anantharaman K."/>
            <person name="Brown C.T."/>
            <person name="Hug L.A."/>
            <person name="Sharon I."/>
            <person name="Castelle C.J."/>
            <person name="Probst A.J."/>
            <person name="Thomas B.C."/>
            <person name="Singh A."/>
            <person name="Wilkins M.J."/>
            <person name="Karaoz U."/>
            <person name="Brodie E.L."/>
            <person name="Williams K.H."/>
            <person name="Hubbard S.S."/>
            <person name="Banfield J.F."/>
        </authorList>
    </citation>
    <scope>NUCLEOTIDE SEQUENCE [LARGE SCALE GENOMIC DNA]</scope>
</reference>
<dbReference type="AlphaFoldDB" id="A0A1F7W5K7"/>
<dbReference type="Proteomes" id="UP000176501">
    <property type="component" value="Unassembled WGS sequence"/>
</dbReference>
<dbReference type="InterPro" id="IPR027417">
    <property type="entry name" value="P-loop_NTPase"/>
</dbReference>
<dbReference type="InterPro" id="IPR050611">
    <property type="entry name" value="ABCF"/>
</dbReference>
<dbReference type="Gene3D" id="3.40.50.300">
    <property type="entry name" value="P-loop containing nucleotide triphosphate hydrolases"/>
    <property type="match status" value="2"/>
</dbReference>
<dbReference type="PANTHER" id="PTHR19211:SF14">
    <property type="entry name" value="ATP-BINDING CASSETTE SUB-FAMILY F MEMBER 1"/>
    <property type="match status" value="1"/>
</dbReference>
<evidence type="ECO:0000256" key="1">
    <source>
        <dbReference type="ARBA" id="ARBA00022737"/>
    </source>
</evidence>
<keyword evidence="3" id="KW-0067">ATP-binding</keyword>
<accession>A0A1F7W5K7</accession>
<evidence type="ECO:0000259" key="4">
    <source>
        <dbReference type="PROSITE" id="PS50893"/>
    </source>
</evidence>
<sequence length="485" mass="53424">MAQGNVVIRFEEVTFGYSKENLTLDEASFSIREDAKLTLMGQNGAGKSTLFKLITGELKPDKGGVHVLPGTTIAVAKQVMARESMQETIRGYFAHAFAETPYNLEKRIADTLEIVNLSAPLDKPVGDFSGGQQARLLLAYALIQQPDVLLLDEPTNNLDRDGIDHLTAFLIMYPKTALVISHDADFLNSFTEGVLHLDAYTGKIEKYVGNYTDVVEEIAARVERDRAKNAQLLKTIQDRKDKVNFFAHKGGKMRKLASKLREEVAVAEENMVGVRRDDRTIGAFAIPAQPFSEPIVSLKAVKIIQNHEPHRADMDLTLRRGAHLIIAGPNGIGKSTLLRTLADGNDPDATIAGNVKVGYYRQDFSGLDFSETAYASLASAMDQPDNETIRRTGARFLLDGDALATPVGALSEGQKGLLCFARFVLQEPGLLIFDEPTNHINFRHLPVIAKALDDYEGCLIVVSHAEDFVKQIRFDQTLDLATLIK</sequence>
<dbReference type="SUPFAM" id="SSF52540">
    <property type="entry name" value="P-loop containing nucleoside triphosphate hydrolases"/>
    <property type="match status" value="2"/>
</dbReference>
<dbReference type="GO" id="GO:0005524">
    <property type="term" value="F:ATP binding"/>
    <property type="evidence" value="ECO:0007669"/>
    <property type="project" value="UniProtKB-KW"/>
</dbReference>
<dbReference type="GO" id="GO:0016887">
    <property type="term" value="F:ATP hydrolysis activity"/>
    <property type="evidence" value="ECO:0007669"/>
    <property type="project" value="InterPro"/>
</dbReference>
<gene>
    <name evidence="5" type="ORF">A2304_00835</name>
</gene>
<keyword evidence="1" id="KW-0677">Repeat</keyword>
<name>A0A1F7W5K7_9BACT</name>
<feature type="domain" description="ABC transporter" evidence="4">
    <location>
        <begin position="8"/>
        <end position="224"/>
    </location>
</feature>
<evidence type="ECO:0000313" key="6">
    <source>
        <dbReference type="Proteomes" id="UP000176501"/>
    </source>
</evidence>
<dbReference type="CDD" id="cd03221">
    <property type="entry name" value="ABCF_EF-3"/>
    <property type="match status" value="1"/>
</dbReference>
<dbReference type="PANTHER" id="PTHR19211">
    <property type="entry name" value="ATP-BINDING TRANSPORT PROTEIN-RELATED"/>
    <property type="match status" value="1"/>
</dbReference>
<dbReference type="Pfam" id="PF00005">
    <property type="entry name" value="ABC_tran"/>
    <property type="match status" value="2"/>
</dbReference>
<organism evidence="5 6">
    <name type="scientific">Candidatus Uhrbacteria bacterium RIFOXYB2_FULL_57_15</name>
    <dbReference type="NCBI Taxonomy" id="1802422"/>
    <lineage>
        <taxon>Bacteria</taxon>
        <taxon>Candidatus Uhriibacteriota</taxon>
    </lineage>
</organism>
<keyword evidence="2" id="KW-0547">Nucleotide-binding</keyword>